<gene>
    <name evidence="2" type="ORF">SGA01_09850</name>
</gene>
<organism evidence="2 3">
    <name type="scientific">Streptomyces gardneri</name>
    <dbReference type="NCBI Taxonomy" id="66892"/>
    <lineage>
        <taxon>Bacteria</taxon>
        <taxon>Bacillati</taxon>
        <taxon>Actinomycetota</taxon>
        <taxon>Actinomycetes</taxon>
        <taxon>Kitasatosporales</taxon>
        <taxon>Streptomycetaceae</taxon>
        <taxon>Streptomyces</taxon>
    </lineage>
</organism>
<evidence type="ECO:0000256" key="1">
    <source>
        <dbReference type="SAM" id="MobiDB-lite"/>
    </source>
</evidence>
<dbReference type="Proteomes" id="UP000315226">
    <property type="component" value="Unassembled WGS sequence"/>
</dbReference>
<comment type="caution">
    <text evidence="2">The sequence shown here is derived from an EMBL/GenBank/DDBJ whole genome shotgun (WGS) entry which is preliminary data.</text>
</comment>
<protein>
    <submittedName>
        <fullName evidence="2">Uncharacterized protein</fullName>
    </submittedName>
</protein>
<sequence length="160" mass="16362">MGGGAHGAGQEAAAQRGERHEPDVQLPQDGQDAFLDPSGEQGVLGLDRGDRLDGVGSADRVGSGLRESESADLALGDQLADGARCLLDRRVRVDPVLVVQVDVVGAQPLQRALDRGTDVGRAGVEVPGAVAGVGDQAELGGQNHLVPAPLQCPPEQLSLV</sequence>
<accession>A0A4Y3RHR6</accession>
<name>A0A4Y3RHR6_9ACTN</name>
<dbReference type="AlphaFoldDB" id="A0A4Y3RHR6"/>
<reference evidence="2 3" key="1">
    <citation type="submission" date="2019-06" db="EMBL/GenBank/DDBJ databases">
        <title>Whole genome shotgun sequence of Streptomyces gardneri NBRC 12865.</title>
        <authorList>
            <person name="Hosoyama A."/>
            <person name="Uohara A."/>
            <person name="Ohji S."/>
            <person name="Ichikawa N."/>
        </authorList>
    </citation>
    <scope>NUCLEOTIDE SEQUENCE [LARGE SCALE GENOMIC DNA]</scope>
    <source>
        <strain evidence="2 3">NBRC 12865</strain>
    </source>
</reference>
<proteinExistence type="predicted"/>
<feature type="region of interest" description="Disordered" evidence="1">
    <location>
        <begin position="1"/>
        <end position="71"/>
    </location>
</feature>
<evidence type="ECO:0000313" key="2">
    <source>
        <dbReference type="EMBL" id="GEB55380.1"/>
    </source>
</evidence>
<keyword evidence="3" id="KW-1185">Reference proteome</keyword>
<evidence type="ECO:0000313" key="3">
    <source>
        <dbReference type="Proteomes" id="UP000315226"/>
    </source>
</evidence>
<dbReference type="EMBL" id="BJMN01000006">
    <property type="protein sequence ID" value="GEB55380.1"/>
    <property type="molecule type" value="Genomic_DNA"/>
</dbReference>